<reference evidence="4" key="2">
    <citation type="submission" date="2021-04" db="EMBL/GenBank/DDBJ databases">
        <authorList>
            <person name="Dong X."/>
        </authorList>
    </citation>
    <scope>NUCLEOTIDE SEQUENCE</scope>
    <source>
        <strain evidence="4">ZWT</strain>
    </source>
</reference>
<dbReference type="SUPFAM" id="SSF55816">
    <property type="entry name" value="5'-nucleotidase (syn. UDP-sugar hydrolase), C-terminal domain"/>
    <property type="match status" value="1"/>
</dbReference>
<reference evidence="4" key="1">
    <citation type="journal article" date="2021" name="mSystems">
        <title>Bacteria and Archaea Synergistically Convert Glycine Betaine to Biogenic Methane in the Formosa Cold Seep of the South China Sea.</title>
        <authorList>
            <person name="Li L."/>
            <person name="Zhang W."/>
            <person name="Zhang S."/>
            <person name="Song L."/>
            <person name="Sun Q."/>
            <person name="Zhang H."/>
            <person name="Xiang H."/>
            <person name="Dong X."/>
        </authorList>
    </citation>
    <scope>NUCLEOTIDE SEQUENCE</scope>
    <source>
        <strain evidence="4">ZWT</strain>
    </source>
</reference>
<dbReference type="Proteomes" id="UP001056429">
    <property type="component" value="Unassembled WGS sequence"/>
</dbReference>
<dbReference type="AlphaFoldDB" id="A0A9J6P1H4"/>
<dbReference type="InterPro" id="IPR006179">
    <property type="entry name" value="5_nucleotidase/apyrase"/>
</dbReference>
<protein>
    <submittedName>
        <fullName evidence="4">5'-nucleotidase C-terminal domain-containing protein</fullName>
    </submittedName>
</protein>
<dbReference type="CDD" id="cd00118">
    <property type="entry name" value="LysM"/>
    <property type="match status" value="2"/>
</dbReference>
<sequence length="605" mass="65440">MRTKKWTSFFVALFMLVAFVVPTNAFADTNEPVKIVIGHTNDFHGMMIASKYDGIGIDRIATLVDNLRADNPNFLLLDAGDAIQGPPIATLSKGESVIRAYNLIKYDAMAAGNHDFDFGKERLLELVELADFPILSANVKDENEDLLLKDYIIKEYEGVKVGIFGLTTPDTAFMTHPKNVEGLTFENQVDVAKKMVKELESKVDVIIAVGHIGVEGENNSMDLCKEVDGIDLFVDGHSHTDIQEPVKYGDTLLVQTGEKGNNFGVVELTVENGKVTAEAKLIGKKEAKELEPKVEMTELVEKIDAENKEILSVVLGKTDVDLDGERGDVRTGETNLGNLIADAMLAATKADVAFTNGGGIRASIKAGDITKGDVVTAFPFGNTVTTKKILGKDIIAALEHGIDSYPQAKGAFPHVAGMTYVFNPAAEAGNRIVEVMVGDTKMDPEKYYIMATSDFLGIGGDGYEMFKTAERVGEFMTQDEALVAFIQDGGKAAAVEGRIVSLGAYVVKYGDTLGTIAEALELDSYEELVAVNAGINPNMIFPGDVIVVPTTAKNADMNTYTVVEGDTLGKIAEMFGTTYEKLAEANEIEKPYMIFVGDSIEIPYN</sequence>
<dbReference type="PANTHER" id="PTHR11575:SF24">
    <property type="entry name" value="5'-NUCLEOTIDASE"/>
    <property type="match status" value="1"/>
</dbReference>
<organism evidence="4 5">
    <name type="scientific">Oceanirhabdus seepicola</name>
    <dbReference type="NCBI Taxonomy" id="2828781"/>
    <lineage>
        <taxon>Bacteria</taxon>
        <taxon>Bacillati</taxon>
        <taxon>Bacillota</taxon>
        <taxon>Clostridia</taxon>
        <taxon>Eubacteriales</taxon>
        <taxon>Clostridiaceae</taxon>
        <taxon>Oceanirhabdus</taxon>
    </lineage>
</organism>
<dbReference type="Gene3D" id="3.90.780.10">
    <property type="entry name" value="5'-Nucleotidase, C-terminal domain"/>
    <property type="match status" value="1"/>
</dbReference>
<dbReference type="SMART" id="SM00257">
    <property type="entry name" value="LysM"/>
    <property type="match status" value="2"/>
</dbReference>
<dbReference type="Pfam" id="PF02872">
    <property type="entry name" value="5_nucleotid_C"/>
    <property type="match status" value="1"/>
</dbReference>
<dbReference type="GO" id="GO:0000166">
    <property type="term" value="F:nucleotide binding"/>
    <property type="evidence" value="ECO:0007669"/>
    <property type="project" value="UniProtKB-KW"/>
</dbReference>
<feature type="domain" description="LysM" evidence="3">
    <location>
        <begin position="503"/>
        <end position="548"/>
    </location>
</feature>
<dbReference type="RefSeq" id="WP_250859563.1">
    <property type="nucleotide sequence ID" value="NZ_JAGSOJ010000002.1"/>
</dbReference>
<dbReference type="InterPro" id="IPR036907">
    <property type="entry name" value="5'-Nucleotdase_C_sf"/>
</dbReference>
<dbReference type="SUPFAM" id="SSF54106">
    <property type="entry name" value="LysM domain"/>
    <property type="match status" value="2"/>
</dbReference>
<dbReference type="Pfam" id="PF00149">
    <property type="entry name" value="Metallophos"/>
    <property type="match status" value="1"/>
</dbReference>
<keyword evidence="1 2" id="KW-0732">Signal</keyword>
<evidence type="ECO:0000313" key="5">
    <source>
        <dbReference type="Proteomes" id="UP001056429"/>
    </source>
</evidence>
<dbReference type="InterPro" id="IPR018392">
    <property type="entry name" value="LysM"/>
</dbReference>
<dbReference type="SUPFAM" id="SSF56300">
    <property type="entry name" value="Metallo-dependent phosphatases"/>
    <property type="match status" value="1"/>
</dbReference>
<dbReference type="PROSITE" id="PS51782">
    <property type="entry name" value="LYSM"/>
    <property type="match status" value="2"/>
</dbReference>
<feature type="signal peptide" evidence="2">
    <location>
        <begin position="1"/>
        <end position="27"/>
    </location>
</feature>
<evidence type="ECO:0000256" key="1">
    <source>
        <dbReference type="ARBA" id="ARBA00022729"/>
    </source>
</evidence>
<dbReference type="PANTHER" id="PTHR11575">
    <property type="entry name" value="5'-NUCLEOTIDASE-RELATED"/>
    <property type="match status" value="1"/>
</dbReference>
<dbReference type="GO" id="GO:0009166">
    <property type="term" value="P:nucleotide catabolic process"/>
    <property type="evidence" value="ECO:0007669"/>
    <property type="project" value="InterPro"/>
</dbReference>
<keyword evidence="2" id="KW-0378">Hydrolase</keyword>
<dbReference type="PRINTS" id="PR01607">
    <property type="entry name" value="APYRASEFAMLY"/>
</dbReference>
<dbReference type="EMBL" id="JAGSOJ010000002">
    <property type="protein sequence ID" value="MCM1990527.1"/>
    <property type="molecule type" value="Genomic_DNA"/>
</dbReference>
<dbReference type="Gene3D" id="3.10.350.10">
    <property type="entry name" value="LysM domain"/>
    <property type="match status" value="2"/>
</dbReference>
<keyword evidence="5" id="KW-1185">Reference proteome</keyword>
<dbReference type="CDD" id="cd00845">
    <property type="entry name" value="MPP_UshA_N_like"/>
    <property type="match status" value="1"/>
</dbReference>
<evidence type="ECO:0000256" key="2">
    <source>
        <dbReference type="RuleBase" id="RU362119"/>
    </source>
</evidence>
<dbReference type="Pfam" id="PF01476">
    <property type="entry name" value="LysM"/>
    <property type="match status" value="2"/>
</dbReference>
<feature type="domain" description="LysM" evidence="3">
    <location>
        <begin position="558"/>
        <end position="602"/>
    </location>
</feature>
<comment type="caution">
    <text evidence="4">The sequence shown here is derived from an EMBL/GenBank/DDBJ whole genome shotgun (WGS) entry which is preliminary data.</text>
</comment>
<dbReference type="InterPro" id="IPR008334">
    <property type="entry name" value="5'-Nucleotdase_C"/>
</dbReference>
<dbReference type="GO" id="GO:0030288">
    <property type="term" value="C:outer membrane-bounded periplasmic space"/>
    <property type="evidence" value="ECO:0007669"/>
    <property type="project" value="TreeGrafter"/>
</dbReference>
<feature type="chain" id="PRO_5039961776" evidence="2">
    <location>
        <begin position="28"/>
        <end position="605"/>
    </location>
</feature>
<keyword evidence="2" id="KW-0547">Nucleotide-binding</keyword>
<evidence type="ECO:0000313" key="4">
    <source>
        <dbReference type="EMBL" id="MCM1990527.1"/>
    </source>
</evidence>
<dbReference type="InterPro" id="IPR004843">
    <property type="entry name" value="Calcineurin-like_PHP"/>
</dbReference>
<name>A0A9J6P1H4_9CLOT</name>
<gene>
    <name evidence="4" type="ORF">KDK92_12415</name>
</gene>
<comment type="similarity">
    <text evidence="2">Belongs to the 5'-nucleotidase family.</text>
</comment>
<evidence type="ECO:0000259" key="3">
    <source>
        <dbReference type="PROSITE" id="PS51782"/>
    </source>
</evidence>
<proteinExistence type="inferred from homology"/>
<dbReference type="GO" id="GO:0016787">
    <property type="term" value="F:hydrolase activity"/>
    <property type="evidence" value="ECO:0007669"/>
    <property type="project" value="UniProtKB-KW"/>
</dbReference>
<dbReference type="InterPro" id="IPR029052">
    <property type="entry name" value="Metallo-depent_PP-like"/>
</dbReference>
<dbReference type="InterPro" id="IPR036779">
    <property type="entry name" value="LysM_dom_sf"/>
</dbReference>
<accession>A0A9J6P1H4</accession>
<dbReference type="Gene3D" id="3.60.21.10">
    <property type="match status" value="1"/>
</dbReference>